<gene>
    <name evidence="2" type="ORF">LTR77_006225</name>
</gene>
<comment type="caution">
    <text evidence="2">The sequence shown here is derived from an EMBL/GenBank/DDBJ whole genome shotgun (WGS) entry which is preliminary data.</text>
</comment>
<keyword evidence="1" id="KW-1133">Transmembrane helix</keyword>
<evidence type="ECO:0000313" key="2">
    <source>
        <dbReference type="EMBL" id="KAK5168916.1"/>
    </source>
</evidence>
<dbReference type="PANTHER" id="PTHR37019:SF1">
    <property type="entry name" value="EXPERA DOMAIN-CONTAINING PROTEIN"/>
    <property type="match status" value="1"/>
</dbReference>
<feature type="transmembrane region" description="Helical" evidence="1">
    <location>
        <begin position="94"/>
        <end position="114"/>
    </location>
</feature>
<sequence length="120" mass="12707">MSTPAIPPSYHFIFTTLDPLLATGGLLTTLFLPNTFLESYFPHPTISPETRFTLDANAGFFASTLALQIVLLRIRPNDVGVWKTLQAAIALQDLAFLGLAVVRGAFVAGLGFGGGKAKGA</sequence>
<feature type="transmembrane region" description="Helical" evidence="1">
    <location>
        <begin position="12"/>
        <end position="32"/>
    </location>
</feature>
<dbReference type="PANTHER" id="PTHR37019">
    <property type="entry name" value="CHROMOSOME 1, WHOLE GENOME SHOTGUN SEQUENCE"/>
    <property type="match status" value="1"/>
</dbReference>
<dbReference type="RefSeq" id="XP_064658382.1">
    <property type="nucleotide sequence ID" value="XM_064803467.1"/>
</dbReference>
<protein>
    <submittedName>
        <fullName evidence="2">Uncharacterized protein</fullName>
    </submittedName>
</protein>
<evidence type="ECO:0000256" key="1">
    <source>
        <dbReference type="SAM" id="Phobius"/>
    </source>
</evidence>
<evidence type="ECO:0000313" key="3">
    <source>
        <dbReference type="Proteomes" id="UP001337655"/>
    </source>
</evidence>
<proteinExistence type="predicted"/>
<dbReference type="AlphaFoldDB" id="A0AAV9P7A3"/>
<feature type="transmembrane region" description="Helical" evidence="1">
    <location>
        <begin position="52"/>
        <end position="74"/>
    </location>
</feature>
<keyword evidence="3" id="KW-1185">Reference proteome</keyword>
<accession>A0AAV9P7A3</accession>
<keyword evidence="1" id="KW-0812">Transmembrane</keyword>
<name>A0AAV9P7A3_9PEZI</name>
<reference evidence="2 3" key="1">
    <citation type="submission" date="2023-08" db="EMBL/GenBank/DDBJ databases">
        <title>Black Yeasts Isolated from many extreme environments.</title>
        <authorList>
            <person name="Coleine C."/>
            <person name="Stajich J.E."/>
            <person name="Selbmann L."/>
        </authorList>
    </citation>
    <scope>NUCLEOTIDE SEQUENCE [LARGE SCALE GENOMIC DNA]</scope>
    <source>
        <strain evidence="2 3">CCFEE 5935</strain>
    </source>
</reference>
<organism evidence="2 3">
    <name type="scientific">Saxophila tyrrhenica</name>
    <dbReference type="NCBI Taxonomy" id="1690608"/>
    <lineage>
        <taxon>Eukaryota</taxon>
        <taxon>Fungi</taxon>
        <taxon>Dikarya</taxon>
        <taxon>Ascomycota</taxon>
        <taxon>Pezizomycotina</taxon>
        <taxon>Dothideomycetes</taxon>
        <taxon>Dothideomycetidae</taxon>
        <taxon>Mycosphaerellales</taxon>
        <taxon>Extremaceae</taxon>
        <taxon>Saxophila</taxon>
    </lineage>
</organism>
<dbReference type="Proteomes" id="UP001337655">
    <property type="component" value="Unassembled WGS sequence"/>
</dbReference>
<dbReference type="GeneID" id="89927565"/>
<keyword evidence="1" id="KW-0472">Membrane</keyword>
<dbReference type="EMBL" id="JAVRRT010000009">
    <property type="protein sequence ID" value="KAK5168916.1"/>
    <property type="molecule type" value="Genomic_DNA"/>
</dbReference>